<reference evidence="1" key="1">
    <citation type="submission" date="2022-06" db="EMBL/GenBank/DDBJ databases">
        <authorList>
            <person name="Legras J.-L."/>
            <person name="Devillers H."/>
            <person name="Grondin C."/>
        </authorList>
    </citation>
    <scope>NUCLEOTIDE SEQUENCE</scope>
    <source>
        <strain evidence="1">CLIB 1444</strain>
    </source>
</reference>
<dbReference type="EMBL" id="CALSDN010000002">
    <property type="protein sequence ID" value="CAH6719143.1"/>
    <property type="molecule type" value="Genomic_DNA"/>
</dbReference>
<keyword evidence="2" id="KW-1185">Reference proteome</keyword>
<proteinExistence type="predicted"/>
<evidence type="ECO:0000313" key="2">
    <source>
        <dbReference type="Proteomes" id="UP001152531"/>
    </source>
</evidence>
<dbReference type="Proteomes" id="UP001152531">
    <property type="component" value="Unassembled WGS sequence"/>
</dbReference>
<evidence type="ECO:0000313" key="1">
    <source>
        <dbReference type="EMBL" id="CAH6719143.1"/>
    </source>
</evidence>
<organism evidence="1 2">
    <name type="scientific">[Candida] jaroonii</name>
    <dbReference type="NCBI Taxonomy" id="467808"/>
    <lineage>
        <taxon>Eukaryota</taxon>
        <taxon>Fungi</taxon>
        <taxon>Dikarya</taxon>
        <taxon>Ascomycota</taxon>
        <taxon>Saccharomycotina</taxon>
        <taxon>Pichiomycetes</taxon>
        <taxon>Debaryomycetaceae</taxon>
        <taxon>Yamadazyma</taxon>
    </lineage>
</organism>
<gene>
    <name evidence="1" type="ORF">CLIB1444_02S01904</name>
</gene>
<protein>
    <submittedName>
        <fullName evidence="1">NAD-dependent histone deacetylase Sir2p</fullName>
    </submittedName>
</protein>
<accession>A0ACA9Y2S6</accession>
<name>A0ACA9Y2S6_9ASCO</name>
<sequence>MNSDIVLIDSDSDEGLKRRNSDADGASSQLYKRYHTSDEQIATEENGNDAVSGSSSNEMVGEELNVKESTNGSSSPVNDDIKLKGNRVEFDTSSESDSMEEAFDARDFLRTFGRDEFIRNFLPQNTAAPDIIRAIEILGFKVDPSIDTSDMYQLINYLREIFVRVMKNRIPLDDFYSIDHVLEKIKSSNNIIVITGAGISTSLGIPDFRSSKGLYSQLTSLGLSDPQEVFDIELFHTDPKIFYSIAHKILPPKDVYTPLHSFIRILESKNKLLRNYTQNIDNVEQNAGISASKIVQCHGSFATASCVTCKYKVDGEKIRKDIELKQPAFCPKCSKQRKKLEKSDNYYPESYGVFKPDITFFGEGLPSRFHDLINEDLQQCDLLISIGTSLQVAPVANIVEKIPAKIPQVLINRDPIPRCNFDVSILGFCDDAAVYLCKELSWELDHVKFEEILKGGISLNCLNEYEGTYRVINDSRPPPGSISDSQSQSDEDNDESDED</sequence>
<comment type="caution">
    <text evidence="1">The sequence shown here is derived from an EMBL/GenBank/DDBJ whole genome shotgun (WGS) entry which is preliminary data.</text>
</comment>